<dbReference type="SUPFAM" id="SSF143120">
    <property type="entry name" value="YefM-like"/>
    <property type="match status" value="1"/>
</dbReference>
<dbReference type="Proteomes" id="UP000534783">
    <property type="component" value="Unassembled WGS sequence"/>
</dbReference>
<protein>
    <recommendedName>
        <fullName evidence="2">Antitoxin</fullName>
    </recommendedName>
</protein>
<organism evidence="3 4">
    <name type="scientific">Candidatus Manganitrophus noduliformans</name>
    <dbReference type="NCBI Taxonomy" id="2606439"/>
    <lineage>
        <taxon>Bacteria</taxon>
        <taxon>Pseudomonadati</taxon>
        <taxon>Nitrospirota</taxon>
        <taxon>Nitrospiria</taxon>
        <taxon>Candidatus Troglogloeales</taxon>
        <taxon>Candidatus Manganitrophaceae</taxon>
        <taxon>Candidatus Manganitrophus</taxon>
    </lineage>
</organism>
<dbReference type="PANTHER" id="PTHR33713">
    <property type="entry name" value="ANTITOXIN YAFN-RELATED"/>
    <property type="match status" value="1"/>
</dbReference>
<comment type="similarity">
    <text evidence="1 2">Belongs to the phD/YefM antitoxin family.</text>
</comment>
<dbReference type="AlphaFoldDB" id="A0A7X6DPX1"/>
<sequence>MKTLSLSEAKTKLSGLVASVSETDEEIVITKNGRPAAVLVSPDEFESWKETMAIRSDSSLMNEIQQGLKGLKQRKAKLYTLEELFK</sequence>
<evidence type="ECO:0000313" key="3">
    <source>
        <dbReference type="EMBL" id="NKE71217.1"/>
    </source>
</evidence>
<keyword evidence="4" id="KW-1185">Reference proteome</keyword>
<dbReference type="RefSeq" id="WP_168059651.1">
    <property type="nucleotide sequence ID" value="NZ_VTOW01000002.1"/>
</dbReference>
<dbReference type="Pfam" id="PF02604">
    <property type="entry name" value="PhdYeFM_antitox"/>
    <property type="match status" value="1"/>
</dbReference>
<dbReference type="PANTHER" id="PTHR33713:SF6">
    <property type="entry name" value="ANTITOXIN YEFM"/>
    <property type="match status" value="1"/>
</dbReference>
<dbReference type="NCBIfam" id="TIGR01552">
    <property type="entry name" value="phd_fam"/>
    <property type="match status" value="1"/>
</dbReference>
<dbReference type="InterPro" id="IPR051405">
    <property type="entry name" value="phD/YefM_antitoxin"/>
</dbReference>
<evidence type="ECO:0000313" key="4">
    <source>
        <dbReference type="Proteomes" id="UP000534783"/>
    </source>
</evidence>
<comment type="function">
    <text evidence="2">Antitoxin component of a type II toxin-antitoxin (TA) system.</text>
</comment>
<dbReference type="EMBL" id="VTOW01000002">
    <property type="protein sequence ID" value="NKE71217.1"/>
    <property type="molecule type" value="Genomic_DNA"/>
</dbReference>
<accession>A0A7X6DPX1</accession>
<dbReference type="InterPro" id="IPR006442">
    <property type="entry name" value="Antitoxin_Phd/YefM"/>
</dbReference>
<dbReference type="Gene3D" id="3.40.1620.10">
    <property type="entry name" value="YefM-like domain"/>
    <property type="match status" value="1"/>
</dbReference>
<proteinExistence type="inferred from homology"/>
<dbReference type="InterPro" id="IPR036165">
    <property type="entry name" value="YefM-like_sf"/>
</dbReference>
<gene>
    <name evidence="3" type="ORF">MNODULE_10760</name>
</gene>
<reference evidence="3 4" key="1">
    <citation type="journal article" date="2020" name="Nature">
        <title>Bacterial chemolithoautotrophy via manganese oxidation.</title>
        <authorList>
            <person name="Yu H."/>
            <person name="Leadbetter J.R."/>
        </authorList>
    </citation>
    <scope>NUCLEOTIDE SEQUENCE [LARGE SCALE GENOMIC DNA]</scope>
    <source>
        <strain evidence="3 4">Mn-1</strain>
    </source>
</reference>
<name>A0A7X6DPX1_9BACT</name>
<evidence type="ECO:0000256" key="2">
    <source>
        <dbReference type="RuleBase" id="RU362080"/>
    </source>
</evidence>
<evidence type="ECO:0000256" key="1">
    <source>
        <dbReference type="ARBA" id="ARBA00009981"/>
    </source>
</evidence>
<comment type="caution">
    <text evidence="3">The sequence shown here is derived from an EMBL/GenBank/DDBJ whole genome shotgun (WGS) entry which is preliminary data.</text>
</comment>